<dbReference type="AlphaFoldDB" id="A0A542XDA2"/>
<sequence length="180" mass="19427">MRVAIFTGSSDGADQRWHEAATQVTRYLVRQGAGIVYGGASVGLMGAVADIAIEEGAEIVGVIPRSLFSEEVPHTGLTELIEVDSMHERKAVMAQRADAFVALPGGIGTLEEIFEVWTWQHLGLHDKPVAFYDIHGYWTPLLRALDGMVDAGFLSLKVRGSLVVADTPQALWAGLGQAER</sequence>
<dbReference type="Proteomes" id="UP000318336">
    <property type="component" value="Unassembled WGS sequence"/>
</dbReference>
<evidence type="ECO:0000313" key="4">
    <source>
        <dbReference type="Proteomes" id="UP000318336"/>
    </source>
</evidence>
<gene>
    <name evidence="3" type="ORF">FB554_1952</name>
</gene>
<evidence type="ECO:0000313" key="3">
    <source>
        <dbReference type="EMBL" id="TQL33799.1"/>
    </source>
</evidence>
<evidence type="ECO:0000256" key="2">
    <source>
        <dbReference type="RuleBase" id="RU363015"/>
    </source>
</evidence>
<dbReference type="GO" id="GO:0005829">
    <property type="term" value="C:cytosol"/>
    <property type="evidence" value="ECO:0007669"/>
    <property type="project" value="TreeGrafter"/>
</dbReference>
<protein>
    <recommendedName>
        <fullName evidence="2">Cytokinin riboside 5'-monophosphate phosphoribohydrolase</fullName>
        <ecNumber evidence="2">3.2.2.n1</ecNumber>
    </recommendedName>
</protein>
<keyword evidence="4" id="KW-1185">Reference proteome</keyword>
<keyword evidence="2" id="KW-0378">Hydrolase</keyword>
<comment type="catalytic activity">
    <reaction evidence="2">
        <text>N(6)-(dimethylallyl)adenosine 5'-phosphate + H2O = N(6)-dimethylallyladenine + D-ribose 5-phosphate</text>
        <dbReference type="Rhea" id="RHEA:48560"/>
        <dbReference type="ChEBI" id="CHEBI:15377"/>
        <dbReference type="ChEBI" id="CHEBI:17660"/>
        <dbReference type="ChEBI" id="CHEBI:57526"/>
        <dbReference type="ChEBI" id="CHEBI:78346"/>
        <dbReference type="EC" id="3.2.2.n1"/>
    </reaction>
</comment>
<dbReference type="EC" id="3.2.2.n1" evidence="2"/>
<comment type="catalytic activity">
    <reaction evidence="2">
        <text>9-ribosyl-trans-zeatin 5'-phosphate + H2O = trans-zeatin + D-ribose 5-phosphate</text>
        <dbReference type="Rhea" id="RHEA:48564"/>
        <dbReference type="ChEBI" id="CHEBI:15377"/>
        <dbReference type="ChEBI" id="CHEBI:16522"/>
        <dbReference type="ChEBI" id="CHEBI:78346"/>
        <dbReference type="ChEBI" id="CHEBI:87947"/>
        <dbReference type="EC" id="3.2.2.n1"/>
    </reaction>
</comment>
<dbReference type="SUPFAM" id="SSF102405">
    <property type="entry name" value="MCP/YpsA-like"/>
    <property type="match status" value="1"/>
</dbReference>
<organism evidence="3 4">
    <name type="scientific">Barrientosiimonas humi</name>
    <dbReference type="NCBI Taxonomy" id="999931"/>
    <lineage>
        <taxon>Bacteria</taxon>
        <taxon>Bacillati</taxon>
        <taxon>Actinomycetota</taxon>
        <taxon>Actinomycetes</taxon>
        <taxon>Micrococcales</taxon>
        <taxon>Dermacoccaceae</taxon>
        <taxon>Barrientosiimonas</taxon>
    </lineage>
</organism>
<dbReference type="Pfam" id="PF03641">
    <property type="entry name" value="Lysine_decarbox"/>
    <property type="match status" value="1"/>
</dbReference>
<reference evidence="3 4" key="1">
    <citation type="submission" date="2019-06" db="EMBL/GenBank/DDBJ databases">
        <title>Sequencing the genomes of 1000 actinobacteria strains.</title>
        <authorList>
            <person name="Klenk H.-P."/>
        </authorList>
    </citation>
    <scope>NUCLEOTIDE SEQUENCE [LARGE SCALE GENOMIC DNA]</scope>
    <source>
        <strain evidence="3 4">DSM 24617</strain>
    </source>
</reference>
<comment type="similarity">
    <text evidence="1 2">Belongs to the LOG family.</text>
</comment>
<dbReference type="EMBL" id="VFOK01000001">
    <property type="protein sequence ID" value="TQL33799.1"/>
    <property type="molecule type" value="Genomic_DNA"/>
</dbReference>
<dbReference type="GO" id="GO:0102682">
    <property type="term" value="F:cytokinin riboside 5'-monophosphate phosphoribohydrolase activity"/>
    <property type="evidence" value="ECO:0007669"/>
    <property type="project" value="RHEA"/>
</dbReference>
<dbReference type="GO" id="GO:0009691">
    <property type="term" value="P:cytokinin biosynthetic process"/>
    <property type="evidence" value="ECO:0007669"/>
    <property type="project" value="UniProtKB-UniRule"/>
</dbReference>
<dbReference type="InterPro" id="IPR005269">
    <property type="entry name" value="LOG"/>
</dbReference>
<keyword evidence="2" id="KW-0203">Cytokinin biosynthesis</keyword>
<comment type="caution">
    <text evidence="3">The sequence shown here is derived from an EMBL/GenBank/DDBJ whole genome shotgun (WGS) entry which is preliminary data.</text>
</comment>
<evidence type="ECO:0000256" key="1">
    <source>
        <dbReference type="ARBA" id="ARBA00006763"/>
    </source>
</evidence>
<dbReference type="OrthoDB" id="9801098at2"/>
<accession>A0A542XDA2</accession>
<dbReference type="InterPro" id="IPR031100">
    <property type="entry name" value="LOG_fam"/>
</dbReference>
<proteinExistence type="inferred from homology"/>
<name>A0A542XDA2_9MICO</name>
<dbReference type="PANTHER" id="PTHR31223">
    <property type="entry name" value="LOG FAMILY PROTEIN YJL055W"/>
    <property type="match status" value="1"/>
</dbReference>
<dbReference type="RefSeq" id="WP_142005773.1">
    <property type="nucleotide sequence ID" value="NZ_CAJTBP010000001.1"/>
</dbReference>
<dbReference type="PANTHER" id="PTHR31223:SF70">
    <property type="entry name" value="LOG FAMILY PROTEIN YJL055W"/>
    <property type="match status" value="1"/>
</dbReference>
<dbReference type="NCBIfam" id="TIGR00730">
    <property type="entry name" value="Rossman fold protein, TIGR00730 family"/>
    <property type="match status" value="1"/>
</dbReference>
<dbReference type="Gene3D" id="3.40.50.450">
    <property type="match status" value="1"/>
</dbReference>